<dbReference type="KEGG" id="kme:H0A61_00323"/>
<evidence type="ECO:0000256" key="1">
    <source>
        <dbReference type="ARBA" id="ARBA00004141"/>
    </source>
</evidence>
<name>A0A8A0RJX5_9FIRM</name>
<protein>
    <submittedName>
        <fullName evidence="9">Spore germination protein YndE</fullName>
    </submittedName>
</protein>
<sequence length="362" mass="39965">MTEKAKISSIQLFMIFIGFLHGSSVILSPAASAKNDAWLAIIFGGLGGALLICMYVAIALLNPSKTLVQILQSRFGTFIGNAVAILYIWYFIHLASLVLRNFGEFIVTVTFPETPIVVTIGIFAALVLYAVNSGIEVMSRLGELFVPFMLFSTVIVMSLSLITTQDFTAFLPLLENGIKPVIDAAFGLMSFPYGETVVFLMVFPHLNSKGKLKGVIALSTGTYMIMSLFIFFRCIAVMGADLFYRVTFSPHLIALLIPEVNMESLIDVNLLIGGGIKISICIYAAAKALSQVFGISDYRKMTTAITVFCVVLSIWVYENILEMFDWAQKVWPFYSIPFQVFIPLILLVLSLKSRKKQLSSDS</sequence>
<gene>
    <name evidence="9" type="primary">yndE_2</name>
    <name evidence="9" type="ORF">H0A61_00323</name>
</gene>
<dbReference type="NCBIfam" id="TIGR00912">
    <property type="entry name" value="2A0309"/>
    <property type="match status" value="1"/>
</dbReference>
<feature type="transmembrane region" description="Helical" evidence="8">
    <location>
        <begin position="37"/>
        <end position="63"/>
    </location>
</feature>
<dbReference type="AlphaFoldDB" id="A0A8A0RJX5"/>
<feature type="transmembrane region" description="Helical" evidence="8">
    <location>
        <begin position="184"/>
        <end position="203"/>
    </location>
</feature>
<evidence type="ECO:0000313" key="9">
    <source>
        <dbReference type="EMBL" id="QSQ08004.1"/>
    </source>
</evidence>
<dbReference type="InterPro" id="IPR004761">
    <property type="entry name" value="Spore_GerAB"/>
</dbReference>
<dbReference type="Pfam" id="PF03845">
    <property type="entry name" value="Spore_permease"/>
    <property type="match status" value="1"/>
</dbReference>
<feature type="transmembrane region" description="Helical" evidence="8">
    <location>
        <begin position="115"/>
        <end position="132"/>
    </location>
</feature>
<proteinExistence type="inferred from homology"/>
<comment type="subcellular location">
    <subcellularLocation>
        <location evidence="1">Membrane</location>
        <topology evidence="1">Multi-pass membrane protein</topology>
    </subcellularLocation>
</comment>
<feature type="transmembrane region" description="Helical" evidence="8">
    <location>
        <begin position="215"/>
        <end position="244"/>
    </location>
</feature>
<feature type="transmembrane region" description="Helical" evidence="8">
    <location>
        <begin position="329"/>
        <end position="349"/>
    </location>
</feature>
<feature type="transmembrane region" description="Helical" evidence="8">
    <location>
        <begin position="264"/>
        <end position="286"/>
    </location>
</feature>
<evidence type="ECO:0000256" key="8">
    <source>
        <dbReference type="SAM" id="Phobius"/>
    </source>
</evidence>
<feature type="transmembrane region" description="Helical" evidence="8">
    <location>
        <begin position="12"/>
        <end position="31"/>
    </location>
</feature>
<feature type="transmembrane region" description="Helical" evidence="8">
    <location>
        <begin position="144"/>
        <end position="164"/>
    </location>
</feature>
<keyword evidence="10" id="KW-1185">Reference proteome</keyword>
<feature type="transmembrane region" description="Helical" evidence="8">
    <location>
        <begin position="75"/>
        <end position="95"/>
    </location>
</feature>
<accession>A0A8A0RJX5</accession>
<evidence type="ECO:0000256" key="3">
    <source>
        <dbReference type="ARBA" id="ARBA00022448"/>
    </source>
</evidence>
<evidence type="ECO:0000256" key="4">
    <source>
        <dbReference type="ARBA" id="ARBA00022544"/>
    </source>
</evidence>
<evidence type="ECO:0000256" key="6">
    <source>
        <dbReference type="ARBA" id="ARBA00022989"/>
    </source>
</evidence>
<evidence type="ECO:0000256" key="5">
    <source>
        <dbReference type="ARBA" id="ARBA00022692"/>
    </source>
</evidence>
<keyword evidence="4" id="KW-0309">Germination</keyword>
<reference evidence="9" key="1">
    <citation type="submission" date="2020-07" db="EMBL/GenBank/DDBJ databases">
        <title>Koleobacter methoxysyntrophicus gen. nov., sp. nov., a novel anaerobic bacterium isolated from deep subsurface oil field and proposal of Koleobacterales ord. nov. in the phylum Firmicutes.</title>
        <authorList>
            <person name="Sakamoto S."/>
            <person name="Tamaki H."/>
        </authorList>
    </citation>
    <scope>NUCLEOTIDE SEQUENCE</scope>
    <source>
        <strain evidence="9">NRmbB1</strain>
    </source>
</reference>
<dbReference type="GO" id="GO:0016020">
    <property type="term" value="C:membrane"/>
    <property type="evidence" value="ECO:0007669"/>
    <property type="project" value="UniProtKB-SubCell"/>
</dbReference>
<comment type="similarity">
    <text evidence="2">Belongs to the amino acid-polyamine-organocation (APC) superfamily. Spore germination protein (SGP) (TC 2.A.3.9) family.</text>
</comment>
<dbReference type="Proteomes" id="UP000662904">
    <property type="component" value="Chromosome"/>
</dbReference>
<dbReference type="EMBL" id="CP059066">
    <property type="protein sequence ID" value="QSQ08004.1"/>
    <property type="molecule type" value="Genomic_DNA"/>
</dbReference>
<keyword evidence="7 8" id="KW-0472">Membrane</keyword>
<dbReference type="PANTHER" id="PTHR34975:SF2">
    <property type="entry name" value="SPORE GERMINATION PROTEIN A2"/>
    <property type="match status" value="1"/>
</dbReference>
<keyword evidence="5 8" id="KW-0812">Transmembrane</keyword>
<keyword evidence="6 8" id="KW-1133">Transmembrane helix</keyword>
<evidence type="ECO:0000313" key="10">
    <source>
        <dbReference type="Proteomes" id="UP000662904"/>
    </source>
</evidence>
<evidence type="ECO:0000256" key="2">
    <source>
        <dbReference type="ARBA" id="ARBA00007998"/>
    </source>
</evidence>
<evidence type="ECO:0000256" key="7">
    <source>
        <dbReference type="ARBA" id="ARBA00023136"/>
    </source>
</evidence>
<keyword evidence="3" id="KW-0813">Transport</keyword>
<dbReference type="GO" id="GO:0009847">
    <property type="term" value="P:spore germination"/>
    <property type="evidence" value="ECO:0007669"/>
    <property type="project" value="InterPro"/>
</dbReference>
<organism evidence="9 10">
    <name type="scientific">Koleobacter methoxysyntrophicus</name>
    <dbReference type="NCBI Taxonomy" id="2751313"/>
    <lineage>
        <taxon>Bacteria</taxon>
        <taxon>Bacillati</taxon>
        <taxon>Bacillota</taxon>
        <taxon>Clostridia</taxon>
        <taxon>Koleobacterales</taxon>
        <taxon>Koleobacteraceae</taxon>
        <taxon>Koleobacter</taxon>
    </lineage>
</organism>
<feature type="transmembrane region" description="Helical" evidence="8">
    <location>
        <begin position="298"/>
        <end position="317"/>
    </location>
</feature>
<dbReference type="PANTHER" id="PTHR34975">
    <property type="entry name" value="SPORE GERMINATION PROTEIN A2"/>
    <property type="match status" value="1"/>
</dbReference>